<evidence type="ECO:0000256" key="2">
    <source>
        <dbReference type="ARBA" id="ARBA00022729"/>
    </source>
</evidence>
<evidence type="ECO:0000256" key="9">
    <source>
        <dbReference type="SAM" id="SignalP"/>
    </source>
</evidence>
<keyword evidence="4 7" id="KW-0442">Lipid degradation</keyword>
<keyword evidence="6" id="KW-0325">Glycoprotein</keyword>
<evidence type="ECO:0000313" key="12">
    <source>
        <dbReference type="Proteomes" id="UP001344447"/>
    </source>
</evidence>
<evidence type="ECO:0000256" key="8">
    <source>
        <dbReference type="PIRSR" id="PIRSR000862-1"/>
    </source>
</evidence>
<dbReference type="SUPFAM" id="SSF53474">
    <property type="entry name" value="alpha/beta-Hydrolases"/>
    <property type="match status" value="1"/>
</dbReference>
<evidence type="ECO:0000259" key="10">
    <source>
        <dbReference type="Pfam" id="PF04083"/>
    </source>
</evidence>
<evidence type="ECO:0000256" key="3">
    <source>
        <dbReference type="ARBA" id="ARBA00022801"/>
    </source>
</evidence>
<feature type="signal peptide" evidence="9">
    <location>
        <begin position="1"/>
        <end position="23"/>
    </location>
</feature>
<feature type="domain" description="Partial AB-hydrolase lipase" evidence="10">
    <location>
        <begin position="37"/>
        <end position="99"/>
    </location>
</feature>
<comment type="caution">
    <text evidence="11">The sequence shown here is derived from an EMBL/GenBank/DDBJ whole genome shotgun (WGS) entry which is preliminary data.</text>
</comment>
<evidence type="ECO:0000256" key="4">
    <source>
        <dbReference type="ARBA" id="ARBA00022963"/>
    </source>
</evidence>
<keyword evidence="12" id="KW-1185">Reference proteome</keyword>
<evidence type="ECO:0000256" key="1">
    <source>
        <dbReference type="ARBA" id="ARBA00010701"/>
    </source>
</evidence>
<sequence length="404" mass="46216">MKKILFLIILTLIFSVLLNSVQSEVNILLDPDFHLNISQFIEKHNYPVENHFTTTKDGYIISLQRIPNGKIIKTTKKNTKPVVLLQHGLEDIGTSWVIQENDYQSLGFILADEGYDVWISNVRGTRYSNKHVKYTDNDEEYWNFSFDEMSEFDLPSMIDYIINVTGNVKVNYIGHSQGTAMGFIGFKEGSELSNKINTFFALAPVARITHCKSPILNLLAEMSIGEIINLVGIKAFPMDISSLRELLLPSVCSITPFACTTTLELLFGYDNSNLNQTRLPVILSQVPGGTSTKNIIHWSQNYKNGFQKFDYGSEYENFIHYSQSKPPHYNITDYSKTIPTIIFTGGNDILSTREDSNWLISQLKNLILSKNIINYNHTDFIWGTDAYKKIYNDIVKFLFKYNKI</sequence>
<keyword evidence="3 7" id="KW-0378">Hydrolase</keyword>
<gene>
    <name evidence="11" type="ORF">RB653_007387</name>
</gene>
<dbReference type="EMBL" id="JAVFKY010000005">
    <property type="protein sequence ID" value="KAK5576246.1"/>
    <property type="molecule type" value="Genomic_DNA"/>
</dbReference>
<evidence type="ECO:0000313" key="11">
    <source>
        <dbReference type="EMBL" id="KAK5576246.1"/>
    </source>
</evidence>
<dbReference type="PANTHER" id="PTHR11005">
    <property type="entry name" value="LYSOSOMAL ACID LIPASE-RELATED"/>
    <property type="match status" value="1"/>
</dbReference>
<evidence type="ECO:0000256" key="5">
    <source>
        <dbReference type="ARBA" id="ARBA00023098"/>
    </source>
</evidence>
<dbReference type="Proteomes" id="UP001344447">
    <property type="component" value="Unassembled WGS sequence"/>
</dbReference>
<feature type="chain" id="PRO_5042929309" description="Lipase" evidence="9">
    <location>
        <begin position="24"/>
        <end position="404"/>
    </location>
</feature>
<name>A0AAN7YR96_9MYCE</name>
<keyword evidence="2 9" id="KW-0732">Signal</keyword>
<organism evidence="11 12">
    <name type="scientific">Dictyostelium firmibasis</name>
    <dbReference type="NCBI Taxonomy" id="79012"/>
    <lineage>
        <taxon>Eukaryota</taxon>
        <taxon>Amoebozoa</taxon>
        <taxon>Evosea</taxon>
        <taxon>Eumycetozoa</taxon>
        <taxon>Dictyostelia</taxon>
        <taxon>Dictyosteliales</taxon>
        <taxon>Dictyosteliaceae</taxon>
        <taxon>Dictyostelium</taxon>
    </lineage>
</organism>
<dbReference type="GO" id="GO:0016042">
    <property type="term" value="P:lipid catabolic process"/>
    <property type="evidence" value="ECO:0007669"/>
    <property type="project" value="UniProtKB-KW"/>
</dbReference>
<dbReference type="AlphaFoldDB" id="A0AAN7YR96"/>
<dbReference type="InterPro" id="IPR006693">
    <property type="entry name" value="AB_hydrolase_lipase"/>
</dbReference>
<evidence type="ECO:0000256" key="7">
    <source>
        <dbReference type="PIRNR" id="PIRNR000862"/>
    </source>
</evidence>
<dbReference type="InterPro" id="IPR025483">
    <property type="entry name" value="Lipase_euk"/>
</dbReference>
<feature type="active site" description="Nucleophile" evidence="8">
    <location>
        <position position="176"/>
    </location>
</feature>
<keyword evidence="5" id="KW-0443">Lipid metabolism</keyword>
<evidence type="ECO:0000256" key="6">
    <source>
        <dbReference type="ARBA" id="ARBA00023180"/>
    </source>
</evidence>
<dbReference type="FunFam" id="3.40.50.1820:FF:000021">
    <property type="entry name" value="Lipase"/>
    <property type="match status" value="1"/>
</dbReference>
<dbReference type="InterPro" id="IPR029058">
    <property type="entry name" value="AB_hydrolase_fold"/>
</dbReference>
<feature type="active site" description="Charge relay system" evidence="8">
    <location>
        <position position="348"/>
    </location>
</feature>
<proteinExistence type="inferred from homology"/>
<dbReference type="Pfam" id="PF04083">
    <property type="entry name" value="Abhydro_lipase"/>
    <property type="match status" value="1"/>
</dbReference>
<dbReference type="PIRSF" id="PIRSF000862">
    <property type="entry name" value="Steryl_ester_lip"/>
    <property type="match status" value="1"/>
</dbReference>
<dbReference type="GO" id="GO:0016788">
    <property type="term" value="F:hydrolase activity, acting on ester bonds"/>
    <property type="evidence" value="ECO:0007669"/>
    <property type="project" value="InterPro"/>
</dbReference>
<feature type="active site" description="Charge relay system" evidence="8">
    <location>
        <position position="377"/>
    </location>
</feature>
<accession>A0AAN7YR96</accession>
<dbReference type="Gene3D" id="3.40.50.1820">
    <property type="entry name" value="alpha/beta hydrolase"/>
    <property type="match status" value="1"/>
</dbReference>
<comment type="similarity">
    <text evidence="1 7">Belongs to the AB hydrolase superfamily. Lipase family.</text>
</comment>
<protein>
    <recommendedName>
        <fullName evidence="7">Lipase</fullName>
    </recommendedName>
</protein>
<reference evidence="11 12" key="1">
    <citation type="submission" date="2023-11" db="EMBL/GenBank/DDBJ databases">
        <title>Dfirmibasis_genome.</title>
        <authorList>
            <person name="Edelbroek B."/>
            <person name="Kjellin J."/>
            <person name="Jerlstrom-Hultqvist J."/>
            <person name="Soderbom F."/>
        </authorList>
    </citation>
    <scope>NUCLEOTIDE SEQUENCE [LARGE SCALE GENOMIC DNA]</scope>
    <source>
        <strain evidence="11 12">TNS-C-14</strain>
    </source>
</reference>